<dbReference type="PANTHER" id="PTHR12801:SF114">
    <property type="entry name" value="EXONUCLEASE, PUTATIVE (AFU_ORTHOLOGUE AFUA_7G00870)-RELATED"/>
    <property type="match status" value="1"/>
</dbReference>
<dbReference type="InterPro" id="IPR013087">
    <property type="entry name" value="Znf_C2H2_type"/>
</dbReference>
<dbReference type="GO" id="GO:0006364">
    <property type="term" value="P:rRNA processing"/>
    <property type="evidence" value="ECO:0007669"/>
    <property type="project" value="TreeGrafter"/>
</dbReference>
<dbReference type="InterPro" id="IPR013520">
    <property type="entry name" value="Ribonucl_H"/>
</dbReference>
<organism evidence="6 7">
    <name type="scientific">Penicillium atrosanguineum</name>
    <dbReference type="NCBI Taxonomy" id="1132637"/>
    <lineage>
        <taxon>Eukaryota</taxon>
        <taxon>Fungi</taxon>
        <taxon>Dikarya</taxon>
        <taxon>Ascomycota</taxon>
        <taxon>Pezizomycotina</taxon>
        <taxon>Eurotiomycetes</taxon>
        <taxon>Eurotiomycetidae</taxon>
        <taxon>Eurotiales</taxon>
        <taxon>Aspergillaceae</taxon>
        <taxon>Penicillium</taxon>
    </lineage>
</organism>
<evidence type="ECO:0000256" key="1">
    <source>
        <dbReference type="ARBA" id="ARBA00022722"/>
    </source>
</evidence>
<keyword evidence="1" id="KW-0540">Nuclease</keyword>
<dbReference type="InterPro" id="IPR036397">
    <property type="entry name" value="RNaseH_sf"/>
</dbReference>
<proteinExistence type="predicted"/>
<protein>
    <submittedName>
        <fullName evidence="6">Uncharacterized protein</fullName>
    </submittedName>
</protein>
<dbReference type="PROSITE" id="PS50157">
    <property type="entry name" value="ZINC_FINGER_C2H2_2"/>
    <property type="match status" value="1"/>
</dbReference>
<dbReference type="PANTHER" id="PTHR12801">
    <property type="entry name" value="RNA EXONUCLEASE REXO1 / RECO3 FAMILY MEMBER-RELATED"/>
    <property type="match status" value="1"/>
</dbReference>
<keyword evidence="4" id="KW-0863">Zinc-finger</keyword>
<evidence type="ECO:0000256" key="3">
    <source>
        <dbReference type="ARBA" id="ARBA00022839"/>
    </source>
</evidence>
<accession>A0A9W9GGS4</accession>
<feature type="compositionally biased region" description="Basic and acidic residues" evidence="5">
    <location>
        <begin position="517"/>
        <end position="537"/>
    </location>
</feature>
<reference evidence="6" key="1">
    <citation type="submission" date="2022-12" db="EMBL/GenBank/DDBJ databases">
        <authorList>
            <person name="Petersen C."/>
        </authorList>
    </citation>
    <scope>NUCLEOTIDE SEQUENCE</scope>
    <source>
        <strain evidence="6">IBT 21472</strain>
    </source>
</reference>
<dbReference type="Pfam" id="PF00929">
    <property type="entry name" value="RNase_T"/>
    <property type="match status" value="1"/>
</dbReference>
<evidence type="ECO:0000313" key="7">
    <source>
        <dbReference type="Proteomes" id="UP001147746"/>
    </source>
</evidence>
<dbReference type="InterPro" id="IPR047021">
    <property type="entry name" value="REXO1/3/4-like"/>
</dbReference>
<feature type="region of interest" description="Disordered" evidence="5">
    <location>
        <begin position="60"/>
        <end position="170"/>
    </location>
</feature>
<dbReference type="EMBL" id="JAPZBO010000010">
    <property type="protein sequence ID" value="KAJ5299905.1"/>
    <property type="molecule type" value="Genomic_DNA"/>
</dbReference>
<dbReference type="GO" id="GO:0003676">
    <property type="term" value="F:nucleic acid binding"/>
    <property type="evidence" value="ECO:0007669"/>
    <property type="project" value="InterPro"/>
</dbReference>
<dbReference type="GO" id="GO:0000027">
    <property type="term" value="P:ribosomal large subunit assembly"/>
    <property type="evidence" value="ECO:0007669"/>
    <property type="project" value="TreeGrafter"/>
</dbReference>
<evidence type="ECO:0000256" key="2">
    <source>
        <dbReference type="ARBA" id="ARBA00022801"/>
    </source>
</evidence>
<keyword evidence="2" id="KW-0378">Hydrolase</keyword>
<keyword evidence="4" id="KW-0862">Zinc</keyword>
<keyword evidence="3" id="KW-0269">Exonuclease</keyword>
<reference evidence="6" key="2">
    <citation type="journal article" date="2023" name="IMA Fungus">
        <title>Comparative genomic study of the Penicillium genus elucidates a diverse pangenome and 15 lateral gene transfer events.</title>
        <authorList>
            <person name="Petersen C."/>
            <person name="Sorensen T."/>
            <person name="Nielsen M.R."/>
            <person name="Sondergaard T.E."/>
            <person name="Sorensen J.L."/>
            <person name="Fitzpatrick D.A."/>
            <person name="Frisvad J.C."/>
            <person name="Nielsen K.L."/>
        </authorList>
    </citation>
    <scope>NUCLEOTIDE SEQUENCE</scope>
    <source>
        <strain evidence="6">IBT 21472</strain>
    </source>
</reference>
<dbReference type="OrthoDB" id="16516at2759"/>
<dbReference type="Gene3D" id="3.30.420.10">
    <property type="entry name" value="Ribonuclease H-like superfamily/Ribonuclease H"/>
    <property type="match status" value="1"/>
</dbReference>
<dbReference type="CDD" id="cd06137">
    <property type="entry name" value="DEDDh_RNase"/>
    <property type="match status" value="1"/>
</dbReference>
<keyword evidence="7" id="KW-1185">Reference proteome</keyword>
<dbReference type="PROSITE" id="PS00028">
    <property type="entry name" value="ZINC_FINGER_C2H2_1"/>
    <property type="match status" value="1"/>
</dbReference>
<feature type="compositionally biased region" description="Basic residues" evidence="5">
    <location>
        <begin position="103"/>
        <end position="114"/>
    </location>
</feature>
<comment type="caution">
    <text evidence="6">The sequence shown here is derived from an EMBL/GenBank/DDBJ whole genome shotgun (WGS) entry which is preliminary data.</text>
</comment>
<feature type="region of interest" description="Disordered" evidence="5">
    <location>
        <begin position="517"/>
        <end position="544"/>
    </location>
</feature>
<feature type="compositionally biased region" description="Polar residues" evidence="5">
    <location>
        <begin position="89"/>
        <end position="102"/>
    </location>
</feature>
<dbReference type="GO" id="GO:0005634">
    <property type="term" value="C:nucleus"/>
    <property type="evidence" value="ECO:0007669"/>
    <property type="project" value="TreeGrafter"/>
</dbReference>
<evidence type="ECO:0000256" key="4">
    <source>
        <dbReference type="PROSITE-ProRule" id="PRU00042"/>
    </source>
</evidence>
<dbReference type="GO" id="GO:0004527">
    <property type="term" value="F:exonuclease activity"/>
    <property type="evidence" value="ECO:0007669"/>
    <property type="project" value="UniProtKB-KW"/>
</dbReference>
<dbReference type="SMART" id="SM00355">
    <property type="entry name" value="ZnF_C2H2"/>
    <property type="match status" value="2"/>
</dbReference>
<dbReference type="SMART" id="SM00479">
    <property type="entry name" value="EXOIII"/>
    <property type="match status" value="1"/>
</dbReference>
<evidence type="ECO:0000256" key="5">
    <source>
        <dbReference type="SAM" id="MobiDB-lite"/>
    </source>
</evidence>
<sequence length="544" mass="61642">MASNPNPAGAETWACPKCPRSGFKSQGAVRTHFMAKGHDLHCTICNKEFQTAKSFITHQKQHLNSDKSSLPPTRAGVTTAASLPKKPQITVNSLQPSGSKRQLSSHKLPRRPATKKPQVLQHELDELPQRPATTPMVQDGPKQKPKSRQNRSKSPVSKNEIFPHPLPERPAVDYARQDMLPRINQAVQNRSKPLSKGPAPMVGLAMWLPTSGSVAVVQESRTDLFQAQSIHRHVILQVQEQDVVFQELWIRCHSLQLLVVEGYNLGPFFAPKKIPEKPHYKNARKTNDRKGPPPAPVIPLTSFVVTPQQLPNQSQKRRRAVVLDCEMVQVEGNCRELAYLTAVDFLTNEILIDNYVQPTKRVWSWNTRYSGISCAEMNRARAEGRALNGWQHARQVLWEYVDADTVLMGHSLQNDLKVLGFYHSRIVDSQILTSEAVSILLPSDMALTRRWGLKTLAKELLEDDIQVGKKGHSALEDTLATRDVVIWCLRNRELLEAWAKRNRDEEVRKILAARKKTEENRKKKLEEEKKKEEEAERILQAMNA</sequence>
<dbReference type="Proteomes" id="UP001147746">
    <property type="component" value="Unassembled WGS sequence"/>
</dbReference>
<dbReference type="Gene3D" id="3.30.160.60">
    <property type="entry name" value="Classic Zinc Finger"/>
    <property type="match status" value="1"/>
</dbReference>
<dbReference type="SUPFAM" id="SSF53098">
    <property type="entry name" value="Ribonuclease H-like"/>
    <property type="match status" value="1"/>
</dbReference>
<dbReference type="InterPro" id="IPR012337">
    <property type="entry name" value="RNaseH-like_sf"/>
</dbReference>
<keyword evidence="4" id="KW-0479">Metal-binding</keyword>
<dbReference type="AlphaFoldDB" id="A0A9W9GGS4"/>
<name>A0A9W9GGS4_9EURO</name>
<evidence type="ECO:0000313" key="6">
    <source>
        <dbReference type="EMBL" id="KAJ5299905.1"/>
    </source>
</evidence>
<gene>
    <name evidence="6" type="ORF">N7476_011462</name>
</gene>
<dbReference type="GO" id="GO:0008270">
    <property type="term" value="F:zinc ion binding"/>
    <property type="evidence" value="ECO:0007669"/>
    <property type="project" value="UniProtKB-KW"/>
</dbReference>